<feature type="domain" description="PHB de-polymerase C-terminal" evidence="1">
    <location>
        <begin position="2"/>
        <end position="71"/>
    </location>
</feature>
<reference evidence="2 3" key="1">
    <citation type="journal article" date="2018" name="Nat. Biotechnol.">
        <title>A standardized bacterial taxonomy based on genome phylogeny substantially revises the tree of life.</title>
        <authorList>
            <person name="Parks D.H."/>
            <person name="Chuvochina M."/>
            <person name="Waite D.W."/>
            <person name="Rinke C."/>
            <person name="Skarshewski A."/>
            <person name="Chaumeil P.A."/>
            <person name="Hugenholtz P."/>
        </authorList>
    </citation>
    <scope>NUCLEOTIDE SEQUENCE [LARGE SCALE GENOMIC DNA]</scope>
    <source>
        <strain evidence="2">UBA10378</strain>
    </source>
</reference>
<name>A0A356W4V8_9PROT</name>
<comment type="caution">
    <text evidence="2">The sequence shown here is derived from an EMBL/GenBank/DDBJ whole genome shotgun (WGS) entry which is preliminary data.</text>
</comment>
<accession>A0A356W4V8</accession>
<dbReference type="AlphaFoldDB" id="A0A356W4V8"/>
<organism evidence="2 3">
    <name type="scientific">Hyphomonas atlantica</name>
    <dbReference type="NCBI Taxonomy" id="1280948"/>
    <lineage>
        <taxon>Bacteria</taxon>
        <taxon>Pseudomonadati</taxon>
        <taxon>Pseudomonadota</taxon>
        <taxon>Alphaproteobacteria</taxon>
        <taxon>Hyphomonadales</taxon>
        <taxon>Hyphomonadaceae</taxon>
        <taxon>Hyphomonas</taxon>
    </lineage>
</organism>
<dbReference type="Proteomes" id="UP000263957">
    <property type="component" value="Unassembled WGS sequence"/>
</dbReference>
<evidence type="ECO:0000259" key="1">
    <source>
        <dbReference type="Pfam" id="PF06850"/>
    </source>
</evidence>
<sequence length="86" mass="9444">LIRDVALMTVEGEKDDISGIGQTQAAHDICSGLPEDMQTDYVQPGVGHYGVFNGKRFRTEIAPRVTEFTKRFTMRAADEAAAEKLA</sequence>
<evidence type="ECO:0000313" key="2">
    <source>
        <dbReference type="EMBL" id="HBQ48078.1"/>
    </source>
</evidence>
<gene>
    <name evidence="2" type="ORF">DD728_04190</name>
</gene>
<evidence type="ECO:0000313" key="3">
    <source>
        <dbReference type="Proteomes" id="UP000263957"/>
    </source>
</evidence>
<dbReference type="EMBL" id="DOGS01000086">
    <property type="protein sequence ID" value="HBQ48078.1"/>
    <property type="molecule type" value="Genomic_DNA"/>
</dbReference>
<dbReference type="Pfam" id="PF06850">
    <property type="entry name" value="PHB_depo_C"/>
    <property type="match status" value="1"/>
</dbReference>
<dbReference type="InterPro" id="IPR009656">
    <property type="entry name" value="PHB_depo_C"/>
</dbReference>
<proteinExistence type="predicted"/>
<protein>
    <submittedName>
        <fullName evidence="2">Polyhydroxyalkanoate depolymerase</fullName>
    </submittedName>
</protein>
<feature type="non-terminal residue" evidence="2">
    <location>
        <position position="1"/>
    </location>
</feature>